<comment type="caution">
    <text evidence="2">The sequence shown here is derived from an EMBL/GenBank/DDBJ whole genome shotgun (WGS) entry which is preliminary data.</text>
</comment>
<feature type="coiled-coil region" evidence="1">
    <location>
        <begin position="213"/>
        <end position="345"/>
    </location>
</feature>
<evidence type="ECO:0000256" key="1">
    <source>
        <dbReference type="SAM" id="Coils"/>
    </source>
</evidence>
<keyword evidence="3" id="KW-1185">Reference proteome</keyword>
<dbReference type="Gene3D" id="1.10.287.1490">
    <property type="match status" value="1"/>
</dbReference>
<dbReference type="PANTHER" id="PTHR23313:SF0">
    <property type="entry name" value="TESTIS-EXPRESSED PROTEIN 9"/>
    <property type="match status" value="1"/>
</dbReference>
<dbReference type="STRING" id="1661398.A0A482V7X6"/>
<dbReference type="OrthoDB" id="269872at2759"/>
<dbReference type="EMBL" id="QDEB01129350">
    <property type="protein sequence ID" value="RZB39307.1"/>
    <property type="molecule type" value="Genomic_DNA"/>
</dbReference>
<protein>
    <submittedName>
        <fullName evidence="2">Uncharacterized protein</fullName>
    </submittedName>
</protein>
<organism evidence="2 3">
    <name type="scientific">Asbolus verrucosus</name>
    <name type="common">Desert ironclad beetle</name>
    <dbReference type="NCBI Taxonomy" id="1661398"/>
    <lineage>
        <taxon>Eukaryota</taxon>
        <taxon>Metazoa</taxon>
        <taxon>Ecdysozoa</taxon>
        <taxon>Arthropoda</taxon>
        <taxon>Hexapoda</taxon>
        <taxon>Insecta</taxon>
        <taxon>Pterygota</taxon>
        <taxon>Neoptera</taxon>
        <taxon>Endopterygota</taxon>
        <taxon>Coleoptera</taxon>
        <taxon>Polyphaga</taxon>
        <taxon>Cucujiformia</taxon>
        <taxon>Tenebrionidae</taxon>
        <taxon>Pimeliinae</taxon>
        <taxon>Asbolus</taxon>
    </lineage>
</organism>
<evidence type="ECO:0000313" key="3">
    <source>
        <dbReference type="Proteomes" id="UP000292052"/>
    </source>
</evidence>
<proteinExistence type="predicted"/>
<name>A0A482V7X6_ASBVE</name>
<dbReference type="Proteomes" id="UP000292052">
    <property type="component" value="Unassembled WGS sequence"/>
</dbReference>
<accession>A0A482V7X6</accession>
<gene>
    <name evidence="2" type="ORF">BDFB_004783</name>
</gene>
<keyword evidence="1" id="KW-0175">Coiled coil</keyword>
<dbReference type="PANTHER" id="PTHR23313">
    <property type="entry name" value="TSEC1-RELATED"/>
    <property type="match status" value="1"/>
</dbReference>
<evidence type="ECO:0000313" key="2">
    <source>
        <dbReference type="EMBL" id="RZB39307.1"/>
    </source>
</evidence>
<reference evidence="2 3" key="1">
    <citation type="submission" date="2017-03" db="EMBL/GenBank/DDBJ databases">
        <title>Genome of the blue death feigning beetle - Asbolus verrucosus.</title>
        <authorList>
            <person name="Rider S.D."/>
        </authorList>
    </citation>
    <scope>NUCLEOTIDE SEQUENCE [LARGE SCALE GENOMIC DNA]</scope>
    <source>
        <strain evidence="2">Butters</strain>
        <tissue evidence="2">Head and leg muscle</tissue>
    </source>
</reference>
<sequence>MLSAIKAYTPETWDGSSQETVKLSKFTAEYRQVEYELRQAFAECPSASSIIRVQNIHDYGQFLIREQLLVAESSTQYYRVRRYIQISGTYLNEVSKYNLDPRRCGLGSSLTFRKTLTNLDINKLICVVVVLTTVPHHFLRKEEEFRKENKQLEQRTKEILQKVDDIMVKKLQDFQFEDTFKFKQEAKHIPDRIDAKDLNLPKSVDEMGTRGMVHFYKAKIKTLQGDLEKLQNELKSKSEELKKSQKNHQIAAEEKEKWFLQCNLEKNCNAKLEKQIAACNAKLQVKDNENLALKKENDQLKNDLKNSCGELSATETRLKRACLEVEKHKTMLKALRQEQKETKESYTHNLKDLTVTVKQIQKHKNELLQGYKKQIQLIDNLKKQKAHVESCKVLELAENEFFKLLDWKLE</sequence>
<dbReference type="AlphaFoldDB" id="A0A482V7X6"/>